<keyword evidence="2" id="KW-1185">Reference proteome</keyword>
<organism evidence="1 2">
    <name type="scientific">Marinomonas transparens</name>
    <dbReference type="NCBI Taxonomy" id="2795388"/>
    <lineage>
        <taxon>Bacteria</taxon>
        <taxon>Pseudomonadati</taxon>
        <taxon>Pseudomonadota</taxon>
        <taxon>Gammaproteobacteria</taxon>
        <taxon>Oceanospirillales</taxon>
        <taxon>Oceanospirillaceae</taxon>
        <taxon>Marinomonas</taxon>
    </lineage>
</organism>
<accession>A0A934JQX4</accession>
<comment type="caution">
    <text evidence="1">The sequence shown here is derived from an EMBL/GenBank/DDBJ whole genome shotgun (WGS) entry which is preliminary data.</text>
</comment>
<proteinExistence type="predicted"/>
<protein>
    <submittedName>
        <fullName evidence="1">Uncharacterized protein</fullName>
    </submittedName>
</protein>
<evidence type="ECO:0000313" key="2">
    <source>
        <dbReference type="Proteomes" id="UP000628710"/>
    </source>
</evidence>
<evidence type="ECO:0000313" key="1">
    <source>
        <dbReference type="EMBL" id="MBJ7538158.1"/>
    </source>
</evidence>
<dbReference type="EMBL" id="JAEMNX010000011">
    <property type="protein sequence ID" value="MBJ7538158.1"/>
    <property type="molecule type" value="Genomic_DNA"/>
</dbReference>
<dbReference type="Proteomes" id="UP000628710">
    <property type="component" value="Unassembled WGS sequence"/>
</dbReference>
<sequence>MTITLGKTIKLGERATSEIISGNRVSHLYSVMITGFSGDEEVGLKLVSGHNYSKSGYDFEVKQTCTNSSISKQTDFLVKESDGSTTLPLTSDKWSLSLVAFDKGGNSKAIDVALVRQGVSVIDVVVDKVKLTDSSVFKVFADMGIAIADGQQLQYENHDDSGNAIIYSDAGILETCIKGRSKHRVTLWDNGNLYETYVKINNDGLPAKPVVSIMKKARLGYKTALASSDGYVLLEGVACRGMAQGSNYIKGNLFDLHMKANATAISGIQKRTGETFDGFYINAKSVFGSESGRPASRLKNCYEQALTLKRANNVKIDSDVQEGMPIKIYTGEGYTGTPQAMINNVSVPVTGSFPNLVVPTELASLADTFHGFELDTVLNLTIFHDAGHFDNEIIIRSLDGYERVQMTHLLESQEGDQSGGINTQVDGVVINHNAIMYYPSGQGLVIYENGDYEYSGGTLDVLIGKRLESGIQWYPYKFQESSVSESAIPVPAIQLANDITSLAACDVPHEPNYATEVNGDMASHLVVSSEGNYTLYYHVSDEVSNSAELVTQRSNLVQGKLATSTGAYSSWYWALINRFWHFIMISTTWNTQAHLDYLRGYPRYSVPHY</sequence>
<dbReference type="RefSeq" id="WP_199468566.1">
    <property type="nucleotide sequence ID" value="NZ_JAEMNX010000011.1"/>
</dbReference>
<dbReference type="AlphaFoldDB" id="A0A934JQX4"/>
<reference evidence="1" key="1">
    <citation type="submission" date="2020-12" db="EMBL/GenBank/DDBJ databases">
        <title>Marinomonas arctica sp. nov., a psychrotolerant bacterium isolated from the Arctic.</title>
        <authorList>
            <person name="Zhang Y."/>
        </authorList>
    </citation>
    <scope>NUCLEOTIDE SEQUENCE</scope>
    <source>
        <strain evidence="1">C1424</strain>
    </source>
</reference>
<gene>
    <name evidence="1" type="ORF">I8J31_10770</name>
</gene>
<name>A0A934JQX4_9GAMM</name>